<evidence type="ECO:0000313" key="2">
    <source>
        <dbReference type="EMBL" id="QCW06911.1"/>
    </source>
</evidence>
<dbReference type="InterPro" id="IPR004860">
    <property type="entry name" value="LAGLIDADG_dom"/>
</dbReference>
<dbReference type="GO" id="GO:0005739">
    <property type="term" value="C:mitochondrion"/>
    <property type="evidence" value="ECO:0007669"/>
    <property type="project" value="UniProtKB-ARBA"/>
</dbReference>
<reference evidence="2" key="1">
    <citation type="submission" date="2019-04" db="EMBL/GenBank/DDBJ databases">
        <authorList>
            <person name="Yu Z."/>
            <person name="Deng C."/>
        </authorList>
    </citation>
    <scope>NUCLEOTIDE SEQUENCE</scope>
</reference>
<dbReference type="PANTHER" id="PTHR36181:SF4">
    <property type="entry name" value="LAGLIDADG ENDONUCLEASE"/>
    <property type="match status" value="1"/>
</dbReference>
<name>A0A4Y5MX98_9PEZI</name>
<dbReference type="InterPro" id="IPR051289">
    <property type="entry name" value="LAGLIDADG_Endonuclease"/>
</dbReference>
<gene>
    <name evidence="2" type="primary">orf136</name>
</gene>
<dbReference type="GO" id="GO:0004519">
    <property type="term" value="F:endonuclease activity"/>
    <property type="evidence" value="ECO:0007669"/>
    <property type="project" value="InterPro"/>
</dbReference>
<organism evidence="2">
    <name type="scientific">Orbilia brochopaga</name>
    <dbReference type="NCBI Taxonomy" id="3140254"/>
    <lineage>
        <taxon>Eukaryota</taxon>
        <taxon>Fungi</taxon>
        <taxon>Dikarya</taxon>
        <taxon>Ascomycota</taxon>
        <taxon>Pezizomycotina</taxon>
        <taxon>Orbiliomycetes</taxon>
        <taxon>Orbiliales</taxon>
        <taxon>Orbiliaceae</taxon>
        <taxon>Orbilia</taxon>
    </lineage>
</organism>
<dbReference type="Pfam" id="PF00961">
    <property type="entry name" value="LAGLIDADG_1"/>
    <property type="match status" value="1"/>
</dbReference>
<dbReference type="InterPro" id="IPR027434">
    <property type="entry name" value="Homing_endonucl"/>
</dbReference>
<dbReference type="PANTHER" id="PTHR36181">
    <property type="entry name" value="INTRON-ENCODED ENDONUCLEASE AI3-RELATED"/>
    <property type="match status" value="1"/>
</dbReference>
<evidence type="ECO:0000259" key="1">
    <source>
        <dbReference type="Pfam" id="PF00961"/>
    </source>
</evidence>
<feature type="domain" description="Homing endonuclease LAGLIDADG" evidence="1">
    <location>
        <begin position="2"/>
        <end position="60"/>
    </location>
</feature>
<protein>
    <recommendedName>
        <fullName evidence="1">Homing endonuclease LAGLIDADG domain-containing protein</fullName>
    </recommendedName>
</protein>
<keyword evidence="2" id="KW-0496">Mitochondrion</keyword>
<dbReference type="EMBL" id="MK820635">
    <property type="protein sequence ID" value="QCW06911.1"/>
    <property type="molecule type" value="Genomic_DNA"/>
</dbReference>
<dbReference type="SUPFAM" id="SSF55608">
    <property type="entry name" value="Homing endonucleases"/>
    <property type="match status" value="1"/>
</dbReference>
<dbReference type="Gene3D" id="3.10.28.10">
    <property type="entry name" value="Homing endonucleases"/>
    <property type="match status" value="1"/>
</dbReference>
<geneLocation type="mitochondrion" evidence="2"/>
<accession>A0A4Y5MX98</accession>
<sequence>MILEGIQSYFGGIGNFYKHGVNNVQYLVSSVVDLSKIIDHFDKYPLISNKQADFILFKEILYLIKCKEHLTNEGVQKIVNLRASKNNGLSDELKQAFPNTIPVERPIIKNQTLDSDWLAGLTTAEGHFYSHVYKKK</sequence>
<dbReference type="AlphaFoldDB" id="A0A4Y5MX98"/>
<proteinExistence type="predicted"/>